<reference evidence="2 3" key="1">
    <citation type="journal article" date="2011" name="J. Bacteriol.">
        <title>Genome sequence of the ethanol-producing Zymomonas mobilis subsp. pomaceae lectotype strain ATCC 29192.</title>
        <authorList>
            <person name="Kouvelis V.N."/>
            <person name="Davenport K.W."/>
            <person name="Brettin T.S."/>
            <person name="Bruce D."/>
            <person name="Detter C."/>
            <person name="Han C.S."/>
            <person name="Nolan M."/>
            <person name="Tapia R."/>
            <person name="Damoulaki A."/>
            <person name="Kyrpides N.C."/>
            <person name="Typas M.A."/>
            <person name="Pappas K.M."/>
        </authorList>
    </citation>
    <scope>NUCLEOTIDE SEQUENCE [LARGE SCALE GENOMIC DNA]</scope>
    <source>
        <strain evidence="3">ATCC 29192 / DSM 22645 / JCM 10191 / CCUG 17912 / NBRC 13757 / NCIMB 11200 / NRRL B-4491 / Barker I</strain>
    </source>
</reference>
<dbReference type="PATRIC" id="fig|579138.3.peg.808"/>
<feature type="region of interest" description="Disordered" evidence="1">
    <location>
        <begin position="326"/>
        <end position="353"/>
    </location>
</feature>
<dbReference type="InterPro" id="IPR036514">
    <property type="entry name" value="SGNH_hydro_sf"/>
</dbReference>
<dbReference type="InterPro" id="IPR007407">
    <property type="entry name" value="DUF459"/>
</dbReference>
<evidence type="ECO:0000313" key="2">
    <source>
        <dbReference type="EMBL" id="AEI37668.1"/>
    </source>
</evidence>
<accession>F8ES93</accession>
<feature type="compositionally biased region" description="Polar residues" evidence="1">
    <location>
        <begin position="334"/>
        <end position="353"/>
    </location>
</feature>
<dbReference type="PANTHER" id="PTHR30383">
    <property type="entry name" value="THIOESTERASE 1/PROTEASE 1/LYSOPHOSPHOLIPASE L1"/>
    <property type="match status" value="1"/>
</dbReference>
<dbReference type="Proteomes" id="UP000000491">
    <property type="component" value="Chromosome"/>
</dbReference>
<dbReference type="Pfam" id="PF04311">
    <property type="entry name" value="DUF459"/>
    <property type="match status" value="1"/>
</dbReference>
<evidence type="ECO:0000313" key="3">
    <source>
        <dbReference type="Proteomes" id="UP000000491"/>
    </source>
</evidence>
<dbReference type="CDD" id="cd01829">
    <property type="entry name" value="SGNH_hydrolase_peri2"/>
    <property type="match status" value="1"/>
</dbReference>
<sequence length="353" mass="37958">MKSARFLADRAVVLLLGVAVGVAIGYAFGLTGKSEEQSVSNTTSIAPAITTSTSNEISNTTISGSTVTANETFVPQTGPQKDLVQNEAYKPSIPMQSSLPPAPSGATLAKKLAQGEALRVGVFGDSYGDGLWSALYRLLPAKEGFRVLKFSQQSTGFTRYQSQNVEEKAKSDLATQPIDIAIICFGANDVQGVLVGHHAAPLLSAEWRQVIGDRIENFVAMLKQKGIAVYWVGLPVMRKPAFDADISNMNNFYAAEMAKLNVPFIETRSLTVDGQGQYAPYLLDGAGDGPKKMTLMRANDGVHMSMTGYIRLSRGLASQIKHFADQNRPKSDNEMASQMSPVSSPNNGKESNR</sequence>
<dbReference type="STRING" id="579138.Zymop_0767"/>
<dbReference type="PANTHER" id="PTHR30383:SF5">
    <property type="entry name" value="SGNH HYDROLASE-TYPE ESTERASE DOMAIN-CONTAINING PROTEIN"/>
    <property type="match status" value="1"/>
</dbReference>
<proteinExistence type="predicted"/>
<dbReference type="Gene3D" id="3.40.50.1110">
    <property type="entry name" value="SGNH hydrolase"/>
    <property type="match status" value="1"/>
</dbReference>
<dbReference type="eggNOG" id="COG2845">
    <property type="taxonomic scope" value="Bacteria"/>
</dbReference>
<dbReference type="InterPro" id="IPR051532">
    <property type="entry name" value="Ester_Hydrolysis_Enzymes"/>
</dbReference>
<dbReference type="RefSeq" id="WP_013934064.1">
    <property type="nucleotide sequence ID" value="NC_015709.1"/>
</dbReference>
<protein>
    <submittedName>
        <fullName evidence="2">Lipolytic protein G-D-S-L family</fullName>
    </submittedName>
</protein>
<dbReference type="KEGG" id="zmp:Zymop_0767"/>
<dbReference type="AlphaFoldDB" id="F8ES93"/>
<gene>
    <name evidence="2" type="ordered locus">Zymop_0767</name>
</gene>
<dbReference type="EMBL" id="CP002865">
    <property type="protein sequence ID" value="AEI37668.1"/>
    <property type="molecule type" value="Genomic_DNA"/>
</dbReference>
<name>F8ES93_ZYMMT</name>
<dbReference type="GO" id="GO:0004622">
    <property type="term" value="F:phosphatidylcholine lysophospholipase activity"/>
    <property type="evidence" value="ECO:0007669"/>
    <property type="project" value="TreeGrafter"/>
</dbReference>
<evidence type="ECO:0000256" key="1">
    <source>
        <dbReference type="SAM" id="MobiDB-lite"/>
    </source>
</evidence>
<dbReference type="SUPFAM" id="SSF52266">
    <property type="entry name" value="SGNH hydrolase"/>
    <property type="match status" value="1"/>
</dbReference>
<dbReference type="HOGENOM" id="CLU_058428_0_0_5"/>
<organism evidence="2 3">
    <name type="scientific">Zymomonas mobilis subsp. pomaceae (strain ATCC 29192 / DSM 22645 / JCM 10191 / CCUG 17912 / NBRC 13757 / NCIMB 11200 / NRRL B-4491 / Barker I)</name>
    <dbReference type="NCBI Taxonomy" id="579138"/>
    <lineage>
        <taxon>Bacteria</taxon>
        <taxon>Pseudomonadati</taxon>
        <taxon>Pseudomonadota</taxon>
        <taxon>Alphaproteobacteria</taxon>
        <taxon>Sphingomonadales</taxon>
        <taxon>Zymomonadaceae</taxon>
        <taxon>Zymomonas</taxon>
    </lineage>
</organism>